<dbReference type="Pfam" id="PF10764">
    <property type="entry name" value="Gin"/>
    <property type="match status" value="1"/>
</dbReference>
<name>A0A1H9D7N7_9BACI</name>
<dbReference type="Proteomes" id="UP000199427">
    <property type="component" value="Unassembled WGS sequence"/>
</dbReference>
<keyword evidence="2" id="KW-1185">Reference proteome</keyword>
<organism evidence="1 2">
    <name type="scientific">Piscibacillus halophilus</name>
    <dbReference type="NCBI Taxonomy" id="571933"/>
    <lineage>
        <taxon>Bacteria</taxon>
        <taxon>Bacillati</taxon>
        <taxon>Bacillota</taxon>
        <taxon>Bacilli</taxon>
        <taxon>Bacillales</taxon>
        <taxon>Bacillaceae</taxon>
        <taxon>Piscibacillus</taxon>
    </lineage>
</organism>
<accession>A0A1H9D7N7</accession>
<dbReference type="EMBL" id="FOES01000006">
    <property type="protein sequence ID" value="SEQ09454.1"/>
    <property type="molecule type" value="Genomic_DNA"/>
</dbReference>
<protein>
    <submittedName>
        <fullName evidence="1">Inhibitor of sigma-G Gin</fullName>
    </submittedName>
</protein>
<gene>
    <name evidence="1" type="ORF">SAMN05216362_106106</name>
</gene>
<sequence length="63" mass="7560">MAQKSMKQCKVCEEWKEDGIYLLISFICTSCEQEMLETDPTDERYQYYVDRLKRSQVSNLLIQ</sequence>
<evidence type="ECO:0000313" key="1">
    <source>
        <dbReference type="EMBL" id="SEQ09454.1"/>
    </source>
</evidence>
<dbReference type="STRING" id="571933.SAMN05216362_106106"/>
<dbReference type="RefSeq" id="WP_246247492.1">
    <property type="nucleotide sequence ID" value="NZ_CAESCL010000049.1"/>
</dbReference>
<dbReference type="InterPro" id="IPR019700">
    <property type="entry name" value="Sigma-G_inhibitor_Gin"/>
</dbReference>
<proteinExistence type="predicted"/>
<reference evidence="1 2" key="1">
    <citation type="submission" date="2016-10" db="EMBL/GenBank/DDBJ databases">
        <authorList>
            <person name="de Groot N.N."/>
        </authorList>
    </citation>
    <scope>NUCLEOTIDE SEQUENCE [LARGE SCALE GENOMIC DNA]</scope>
    <source>
        <strain evidence="1 2">DSM 21633</strain>
    </source>
</reference>
<dbReference type="AlphaFoldDB" id="A0A1H9D7N7"/>
<evidence type="ECO:0000313" key="2">
    <source>
        <dbReference type="Proteomes" id="UP000199427"/>
    </source>
</evidence>